<feature type="transmembrane region" description="Helical" evidence="1">
    <location>
        <begin position="159"/>
        <end position="182"/>
    </location>
</feature>
<gene>
    <name evidence="2" type="ORF">LX69_02830</name>
</gene>
<dbReference type="Proteomes" id="UP000249239">
    <property type="component" value="Unassembled WGS sequence"/>
</dbReference>
<dbReference type="InterPro" id="IPR025250">
    <property type="entry name" value="DUF4199"/>
</dbReference>
<protein>
    <submittedName>
        <fullName evidence="2">Uncharacterized protein DUF4199</fullName>
    </submittedName>
</protein>
<reference evidence="2 3" key="1">
    <citation type="submission" date="2018-06" db="EMBL/GenBank/DDBJ databases">
        <title>Genomic Encyclopedia of Archaeal and Bacterial Type Strains, Phase II (KMG-II): from individual species to whole genera.</title>
        <authorList>
            <person name="Goeker M."/>
        </authorList>
    </citation>
    <scope>NUCLEOTIDE SEQUENCE [LARGE SCALE GENOMIC DNA]</scope>
    <source>
        <strain evidence="2 3">DSM 6779</strain>
    </source>
</reference>
<evidence type="ECO:0000256" key="1">
    <source>
        <dbReference type="SAM" id="Phobius"/>
    </source>
</evidence>
<organism evidence="2 3">
    <name type="scientific">Breznakibacter xylanolyticus</name>
    <dbReference type="NCBI Taxonomy" id="990"/>
    <lineage>
        <taxon>Bacteria</taxon>
        <taxon>Pseudomonadati</taxon>
        <taxon>Bacteroidota</taxon>
        <taxon>Bacteroidia</taxon>
        <taxon>Marinilabiliales</taxon>
        <taxon>Marinilabiliaceae</taxon>
        <taxon>Breznakibacter</taxon>
    </lineage>
</organism>
<evidence type="ECO:0000313" key="3">
    <source>
        <dbReference type="Proteomes" id="UP000249239"/>
    </source>
</evidence>
<evidence type="ECO:0000313" key="2">
    <source>
        <dbReference type="EMBL" id="PZX12745.1"/>
    </source>
</evidence>
<comment type="caution">
    <text evidence="2">The sequence shown here is derived from an EMBL/GenBank/DDBJ whole genome shotgun (WGS) entry which is preliminary data.</text>
</comment>
<feature type="transmembrane region" description="Helical" evidence="1">
    <location>
        <begin position="40"/>
        <end position="63"/>
    </location>
</feature>
<dbReference type="EMBL" id="QKZK01000030">
    <property type="protein sequence ID" value="PZX12745.1"/>
    <property type="molecule type" value="Genomic_DNA"/>
</dbReference>
<accession>A0A2W7MX57</accession>
<keyword evidence="1" id="KW-0812">Transmembrane</keyword>
<dbReference type="AlphaFoldDB" id="A0A2W7MX57"/>
<feature type="transmembrane region" description="Helical" evidence="1">
    <location>
        <begin position="16"/>
        <end position="34"/>
    </location>
</feature>
<dbReference type="RefSeq" id="WP_170124404.1">
    <property type="nucleotide sequence ID" value="NZ_QKZK01000030.1"/>
</dbReference>
<sequence>MTTSQGSVFVKGTMRYGLYVGGGMVASALLFYMLDLDRFGLVGMTALTVLFGFGPMLLGMIITMKRFRDVENRGWLTYREGIRFGTWLMFFAGIIMAAYSLVFTTVIDPGYEVRKQEALLDKTVQFYEQANMKDADIEKQIVFIEQAIDESRKASPLSVALWSIPQTAFYGLLMALVVAAFLKRKQDPFAQAMQEVS</sequence>
<keyword evidence="1" id="KW-0472">Membrane</keyword>
<feature type="transmembrane region" description="Helical" evidence="1">
    <location>
        <begin position="84"/>
        <end position="107"/>
    </location>
</feature>
<name>A0A2W7MX57_9BACT</name>
<keyword evidence="3" id="KW-1185">Reference proteome</keyword>
<keyword evidence="1" id="KW-1133">Transmembrane helix</keyword>
<proteinExistence type="predicted"/>
<dbReference type="Pfam" id="PF13858">
    <property type="entry name" value="DUF4199"/>
    <property type="match status" value="1"/>
</dbReference>